<reference evidence="2 3" key="1">
    <citation type="submission" date="2020-04" db="EMBL/GenBank/DDBJ databases">
        <title>Whole-genome sequencing of Vibrio spp. from China reveals different genetic environments of blaCTX-M-14 among diverse lineages.</title>
        <authorList>
            <person name="Zheng Z."/>
            <person name="Ye L."/>
            <person name="Chen S."/>
        </authorList>
    </citation>
    <scope>NUCLEOTIDE SEQUENCE [LARGE SCALE GENOMIC DNA]</scope>
    <source>
        <strain evidence="2 3">Vb0551</strain>
    </source>
</reference>
<organism evidence="2 3">
    <name type="scientific">Vibrio parahaemolyticus</name>
    <dbReference type="NCBI Taxonomy" id="670"/>
    <lineage>
        <taxon>Bacteria</taxon>
        <taxon>Pseudomonadati</taxon>
        <taxon>Pseudomonadota</taxon>
        <taxon>Gammaproteobacteria</taxon>
        <taxon>Vibrionales</taxon>
        <taxon>Vibrionaceae</taxon>
        <taxon>Vibrio</taxon>
    </lineage>
</organism>
<evidence type="ECO:0000313" key="3">
    <source>
        <dbReference type="Proteomes" id="UP000518904"/>
    </source>
</evidence>
<dbReference type="InterPro" id="IPR005126">
    <property type="entry name" value="NapC/NirT_cyt_c_N"/>
</dbReference>
<feature type="non-terminal residue" evidence="2">
    <location>
        <position position="1"/>
    </location>
</feature>
<evidence type="ECO:0000313" key="2">
    <source>
        <dbReference type="EMBL" id="NMU84063.1"/>
    </source>
</evidence>
<feature type="domain" description="NapC/NirT cytochrome c N-terminal" evidence="1">
    <location>
        <begin position="3"/>
        <end position="35"/>
    </location>
</feature>
<dbReference type="SUPFAM" id="SSF48695">
    <property type="entry name" value="Multiheme cytochromes"/>
    <property type="match status" value="1"/>
</dbReference>
<sequence length="82" mass="8995">EFEQSRDAAKMHAYAKANDQTCIDCHKGVAHFAPEAELDSKAFETLMSFTTKTSPGAKVVYPVTEITMGEMGKINPTTKLEV</sequence>
<accession>A0A7Y0SIX1</accession>
<name>A0A7Y0SIX1_VIBPH</name>
<evidence type="ECO:0000259" key="1">
    <source>
        <dbReference type="Pfam" id="PF03264"/>
    </source>
</evidence>
<dbReference type="AlphaFoldDB" id="A0A7Y0SIX1"/>
<proteinExistence type="predicted"/>
<dbReference type="InterPro" id="IPR036280">
    <property type="entry name" value="Multihaem_cyt_sf"/>
</dbReference>
<gene>
    <name evidence="2" type="ORF">HKB16_14345</name>
</gene>
<protein>
    <submittedName>
        <fullName evidence="2">Cytochrome C</fullName>
    </submittedName>
</protein>
<dbReference type="EMBL" id="JABCLB010001360">
    <property type="protein sequence ID" value="NMU84063.1"/>
    <property type="molecule type" value="Genomic_DNA"/>
</dbReference>
<feature type="non-terminal residue" evidence="2">
    <location>
        <position position="82"/>
    </location>
</feature>
<dbReference type="Pfam" id="PF03264">
    <property type="entry name" value="Cytochrom_NNT"/>
    <property type="match status" value="1"/>
</dbReference>
<comment type="caution">
    <text evidence="2">The sequence shown here is derived from an EMBL/GenBank/DDBJ whole genome shotgun (WGS) entry which is preliminary data.</text>
</comment>
<dbReference type="Proteomes" id="UP000518904">
    <property type="component" value="Unassembled WGS sequence"/>
</dbReference>